<feature type="region of interest" description="Disordered" evidence="1">
    <location>
        <begin position="28"/>
        <end position="121"/>
    </location>
</feature>
<feature type="compositionally biased region" description="Basic and acidic residues" evidence="1">
    <location>
        <begin position="286"/>
        <end position="298"/>
    </location>
</feature>
<accession>A0A1Y1VS49</accession>
<dbReference type="EMBL" id="MCFG01000556">
    <property type="protein sequence ID" value="ORX64108.1"/>
    <property type="molecule type" value="Genomic_DNA"/>
</dbReference>
<feature type="region of interest" description="Disordered" evidence="1">
    <location>
        <begin position="278"/>
        <end position="306"/>
    </location>
</feature>
<evidence type="ECO:0000256" key="1">
    <source>
        <dbReference type="SAM" id="MobiDB-lite"/>
    </source>
</evidence>
<protein>
    <recommendedName>
        <fullName evidence="2">Survival Motor Neuron Gemin2-binding domain-containing protein</fullName>
    </recommendedName>
</protein>
<dbReference type="InterPro" id="IPR049481">
    <property type="entry name" value="SMN_G2-BD"/>
</dbReference>
<name>A0A1Y1VS49_9FUNG</name>
<dbReference type="CDD" id="cd22851">
    <property type="entry name" value="SMN_N"/>
    <property type="match status" value="1"/>
</dbReference>
<keyword evidence="4" id="KW-1185">Reference proteome</keyword>
<feature type="compositionally biased region" description="Basic residues" evidence="1">
    <location>
        <begin position="210"/>
        <end position="224"/>
    </location>
</feature>
<dbReference type="InterPro" id="IPR047313">
    <property type="entry name" value="SMN_C"/>
</dbReference>
<dbReference type="Proteomes" id="UP000193944">
    <property type="component" value="Unassembled WGS sequence"/>
</dbReference>
<evidence type="ECO:0000313" key="4">
    <source>
        <dbReference type="Proteomes" id="UP000193944"/>
    </source>
</evidence>
<gene>
    <name evidence="3" type="ORF">BCR32DRAFT_298209</name>
</gene>
<dbReference type="Pfam" id="PF20636">
    <property type="entry name" value="SMN_G2-BD"/>
    <property type="match status" value="1"/>
</dbReference>
<feature type="region of interest" description="Disordered" evidence="1">
    <location>
        <begin position="199"/>
        <end position="239"/>
    </location>
</feature>
<reference evidence="3 4" key="1">
    <citation type="submission" date="2016-08" db="EMBL/GenBank/DDBJ databases">
        <title>A Parts List for Fungal Cellulosomes Revealed by Comparative Genomics.</title>
        <authorList>
            <consortium name="DOE Joint Genome Institute"/>
            <person name="Haitjema C.H."/>
            <person name="Gilmore S.P."/>
            <person name="Henske J.K."/>
            <person name="Solomon K.V."/>
            <person name="De Groot R."/>
            <person name="Kuo A."/>
            <person name="Mondo S.J."/>
            <person name="Salamov A.A."/>
            <person name="Labutti K."/>
            <person name="Zhao Z."/>
            <person name="Chiniquy J."/>
            <person name="Barry K."/>
            <person name="Brewer H.M."/>
            <person name="Purvine S.O."/>
            <person name="Wright A.T."/>
            <person name="Boxma B."/>
            <person name="Van Alen T."/>
            <person name="Hackstein J.H."/>
            <person name="Baker S.E."/>
            <person name="Grigoriev I.V."/>
            <person name="O'Malley M.A."/>
        </authorList>
    </citation>
    <scope>NUCLEOTIDE SEQUENCE [LARGE SCALE GENOMIC DNA]</scope>
    <source>
        <strain evidence="3 4">S4</strain>
    </source>
</reference>
<feature type="region of interest" description="Disordered" evidence="1">
    <location>
        <begin position="365"/>
        <end position="398"/>
    </location>
</feature>
<organism evidence="3 4">
    <name type="scientific">Anaeromyces robustus</name>
    <dbReference type="NCBI Taxonomy" id="1754192"/>
    <lineage>
        <taxon>Eukaryota</taxon>
        <taxon>Fungi</taxon>
        <taxon>Fungi incertae sedis</taxon>
        <taxon>Chytridiomycota</taxon>
        <taxon>Chytridiomycota incertae sedis</taxon>
        <taxon>Neocallimastigomycetes</taxon>
        <taxon>Neocallimastigales</taxon>
        <taxon>Neocallimastigaceae</taxon>
        <taxon>Anaeromyces</taxon>
    </lineage>
</organism>
<reference evidence="3 4" key="2">
    <citation type="submission" date="2016-08" db="EMBL/GenBank/DDBJ databases">
        <title>Pervasive Adenine N6-methylation of Active Genes in Fungi.</title>
        <authorList>
            <consortium name="DOE Joint Genome Institute"/>
            <person name="Mondo S.J."/>
            <person name="Dannebaum R.O."/>
            <person name="Kuo R.C."/>
            <person name="Labutti K."/>
            <person name="Haridas S."/>
            <person name="Kuo A."/>
            <person name="Salamov A."/>
            <person name="Ahrendt S.R."/>
            <person name="Lipzen A."/>
            <person name="Sullivan W."/>
            <person name="Andreopoulos W.B."/>
            <person name="Clum A."/>
            <person name="Lindquist E."/>
            <person name="Daum C."/>
            <person name="Ramamoorthy G.K."/>
            <person name="Gryganskyi A."/>
            <person name="Culley D."/>
            <person name="Magnuson J.K."/>
            <person name="James T.Y."/>
            <person name="O'Malley M.A."/>
            <person name="Stajich J.E."/>
            <person name="Spatafora J.W."/>
            <person name="Visel A."/>
            <person name="Grigoriev I.V."/>
        </authorList>
    </citation>
    <scope>NUCLEOTIDE SEQUENCE [LARGE SCALE GENOMIC DNA]</scope>
    <source>
        <strain evidence="3 4">S4</strain>
    </source>
</reference>
<evidence type="ECO:0000259" key="2">
    <source>
        <dbReference type="Pfam" id="PF20636"/>
    </source>
</evidence>
<feature type="compositionally biased region" description="Polar residues" evidence="1">
    <location>
        <begin position="104"/>
        <end position="121"/>
    </location>
</feature>
<comment type="caution">
    <text evidence="3">The sequence shown here is derived from an EMBL/GenBank/DDBJ whole genome shotgun (WGS) entry which is preliminary data.</text>
</comment>
<proteinExistence type="predicted"/>
<feature type="domain" description="Survival Motor Neuron Gemin2-binding" evidence="2">
    <location>
        <begin position="141"/>
        <end position="161"/>
    </location>
</feature>
<feature type="compositionally biased region" description="Acidic residues" evidence="1">
    <location>
        <begin position="35"/>
        <end position="46"/>
    </location>
</feature>
<dbReference type="STRING" id="1754192.A0A1Y1VS49"/>
<dbReference type="CDD" id="cd22852">
    <property type="entry name" value="SMN_C"/>
    <property type="match status" value="1"/>
</dbReference>
<sequence length="491" mass="57431">MDELLIQEDYEDGEIEYNENNEDIINKSDSNIIENNEEEGEIEDEKIIDNINNNDNDNDNENENENEIENVNENDYYNDNENDINNENDIEIDNDIDNDKDDSQNQFDNENNIQESDNENSQEIMIYSREDDDDKTLTHKEIWDDSSLIKAWDNAVEEYEKYHSIKATKDKSIDNEVYTDYNLPSKKRNASVLYENVNDTIKSGSSSQSKSKKRSKRSRKHKKDQNKNNSNNFLHYDQPDDININLYNIDYGDDNNTTTTTTTTLTSTTEQLSNQVQIHPNQAIKKSQEKEKDKDKNKNKNFIGPPYEIYELKSNNETSSNTDATPPIFSTNITSNINNKVKINDDTLTENKKIKTEVKIKEKEQEQEQEKEQEQEQEKEQKKEQGSIKNKEFLNHKTLEEEEKNYNNMMNDYSAATSIHQNQNYSKSSTAKDYYYNTYNETANGNAYGYQNYNEAGSSNADEALMNMMMAWYWAGYYTCNYYNALGNNKQ</sequence>
<feature type="compositionally biased region" description="Acidic residues" evidence="1">
    <location>
        <begin position="56"/>
        <end position="100"/>
    </location>
</feature>
<evidence type="ECO:0000313" key="3">
    <source>
        <dbReference type="EMBL" id="ORX64108.1"/>
    </source>
</evidence>
<dbReference type="AlphaFoldDB" id="A0A1Y1VS49"/>
<dbReference type="OrthoDB" id="197400at2759"/>